<keyword evidence="2" id="KW-1185">Reference proteome</keyword>
<keyword evidence="1" id="KW-0547">Nucleotide-binding</keyword>
<gene>
    <name evidence="1" type="ORF">D7Y13_13385</name>
</gene>
<dbReference type="SUPFAM" id="SSF52540">
    <property type="entry name" value="P-loop containing nucleoside triphosphate hydrolases"/>
    <property type="match status" value="1"/>
</dbReference>
<proteinExistence type="predicted"/>
<evidence type="ECO:0000313" key="2">
    <source>
        <dbReference type="Proteomes" id="UP000278907"/>
    </source>
</evidence>
<dbReference type="GO" id="GO:0005524">
    <property type="term" value="F:ATP binding"/>
    <property type="evidence" value="ECO:0007669"/>
    <property type="project" value="UniProtKB-KW"/>
</dbReference>
<protein>
    <submittedName>
        <fullName evidence="1">ATP-binding protein</fullName>
    </submittedName>
</protein>
<accession>A0ABX9QJ99</accession>
<name>A0ABX9QJ99_9BACT</name>
<keyword evidence="1" id="KW-0067">ATP-binding</keyword>
<comment type="caution">
    <text evidence="1">The sequence shown here is derived from an EMBL/GenBank/DDBJ whole genome shotgun (WGS) entry which is preliminary data.</text>
</comment>
<reference evidence="1 2" key="1">
    <citation type="submission" date="2018-09" db="EMBL/GenBank/DDBJ databases">
        <authorList>
            <person name="Livingstone P.G."/>
            <person name="Whitworth D.E."/>
        </authorList>
    </citation>
    <scope>NUCLEOTIDE SEQUENCE [LARGE SCALE GENOMIC DNA]</scope>
    <source>
        <strain evidence="1 2">CA031B</strain>
    </source>
</reference>
<organism evidence="1 2">
    <name type="scientific">Corallococcus praedator</name>
    <dbReference type="NCBI Taxonomy" id="2316724"/>
    <lineage>
        <taxon>Bacteria</taxon>
        <taxon>Pseudomonadati</taxon>
        <taxon>Myxococcota</taxon>
        <taxon>Myxococcia</taxon>
        <taxon>Myxococcales</taxon>
        <taxon>Cystobacterineae</taxon>
        <taxon>Myxococcaceae</taxon>
        <taxon>Corallococcus</taxon>
    </lineage>
</organism>
<dbReference type="RefSeq" id="WP_120583642.1">
    <property type="nucleotide sequence ID" value="NZ_RAWI01000080.1"/>
</dbReference>
<sequence>MNADLRQELARINQLVEQNLEANRRTRDDRMQGFEDALRWMLLVPVWTEALAQACGFPPTAAALEWLRAEGLCQSREVSSLDLDAPSIREYWMPPDIRQRELRRLLEKTPSLEQALREESHLLGQKLSAPELKTLVPLPTRRWAGLAARGDNPEVLATELQERIAERVEQDFTPASGEVEEQRLADAMSWVRTAWHLEPIFGPTLGAAASAAARRIDFLQLHREDERRLEHYLQREEQLEAFRELMTAPEDTPAWALHFVGKAGIGKTMLVRHLCARSIFEARGDWARVDFDHLNPAYPTQAPWLLIEQLAEQLFLQGGAGRISRSLHWFDRTRLMVRELAGSSAPSWKDIQRTPHWQEMLHAFASVVRELNGPVVLLFDTCEELAKLSSGDEPANVTATFQLLEELHQQVPGLRVVFFGRRPLASSGAGWRLENAPSWLPPRDFLRLHEMQSFSQWEAERYFDQARAGQRELPRELRTAVLMKTQEPPRPSVFVHTRTAPPPSTRFNPFEVVLYTDWIREDPRVTPELLAQPGSDRYVELRIVERLQNPDLLKLLPMVALLGRFDEPLLRDTWSGAPESFEAAFRELIRQEWVRPESPYYQVDEGLRPRLEAWCRATKPDSLRDASQRATDSLEQFTVHHAIAKVEVFHYVLLGGLLRDEPERAVAWWRLIEKRNINIGSFAALGSVCGSLLADQGPLSRDAPASTRPFRAVVLATYAASLLHRRRPAGEEWAEVGRIAPEDDGHLRLRALLGKIIAANANEAPLSEVRIKQLWSQTKPWRIEDWDEQLQAAWVGALAAIVEQAERAGSFRSLADKPLTQTAKWAASAKVPPALAGFALATVARAFAHQRKKPKWVEGWFFKAVSRVRVGPTQQRWLDWRAPDDTGARVRLEMIRSLYPEGVPAAQLLKDWAAMDGGDILRQWSRIDPSVLDQDRLCTAYLQLEGAVRPPLDLARRMEEHGWRAQASQYGKPDCNAHRDMPPSFIAHAQALGEAGFITSALNELRTATSREERASRATEGATLARNLRLELSRRMRHLGDGQPIAALLNFLPSDATEATYDEYAATWAMLGMAQPELTLSLDPTPRNPGTTPWLQHACWRSLPMLEAEHARRSLTWAKVRLVPGKKSLDEFLMLSLVLDVVEADEVAEHFGLDHSFLSRWFSHLLDWRRRIPPHQMLRLLLRARALGFPVSARQLAPQIKKVGPRAAARIALDEGELLALRLPLKGASLLETALQLFQEGEDPVGSVLSSLFRALALLRTPLANLEGVREALVSELARLPLTAHLGPMKRIGAEGPLEKLLPPALLDLIDHDKDWDEILFRVAGALLAFEDVRDGGKRLDALIQDGGHFTSYTSELLGLRQTLLRSRAIPPSENALEISLASRSFEFLSPLSDPGELLFTARAPESNPPAAPTLGVGPIQIELTTEYRERFGPFVLFQHHPYEDSVLMAGALLRSLPPLARWTGGEVAFATETAVAGLCWEAVVGSMLRESQEEQLGLDLRRGNLRGFQPAAQWVRPPLHVGVELGDALSQRRLGQRWLETAARRTARVLGGGENDAPHADSATVDLLYLRATPVPTARGLRMELTVNGHSENRIRERERLISADDLLAWMKKLRICILAGPQLVDTRRIESDRLRAANARAFACELAASGQLTAVLVIPSLPEGLEFEVNALLAQAFTQQDWAGALSSVVREMRTYLFRALGKTSDAWEVAMDCCLYMPPQAQLHY</sequence>
<dbReference type="Proteomes" id="UP000278907">
    <property type="component" value="Unassembled WGS sequence"/>
</dbReference>
<evidence type="ECO:0000313" key="1">
    <source>
        <dbReference type="EMBL" id="RKI10022.1"/>
    </source>
</evidence>
<dbReference type="Gene3D" id="3.40.50.300">
    <property type="entry name" value="P-loop containing nucleotide triphosphate hydrolases"/>
    <property type="match status" value="1"/>
</dbReference>
<dbReference type="InterPro" id="IPR027417">
    <property type="entry name" value="P-loop_NTPase"/>
</dbReference>
<dbReference type="EMBL" id="RAWI01000080">
    <property type="protein sequence ID" value="RKI10022.1"/>
    <property type="molecule type" value="Genomic_DNA"/>
</dbReference>